<proteinExistence type="predicted"/>
<comment type="caution">
    <text evidence="4">The sequence shown here is derived from an EMBL/GenBank/DDBJ whole genome shotgun (WGS) entry which is preliminary data.</text>
</comment>
<dbReference type="SMART" id="SM00698">
    <property type="entry name" value="MORN"/>
    <property type="match status" value="9"/>
</dbReference>
<dbReference type="PANTHER" id="PTHR23084:SF263">
    <property type="entry name" value="MORN REPEAT-CONTAINING PROTEIN 1"/>
    <property type="match status" value="1"/>
</dbReference>
<dbReference type="PANTHER" id="PTHR23084">
    <property type="entry name" value="PHOSPHATIDYLINOSITOL-4-PHOSPHATE 5-KINASE RELATED"/>
    <property type="match status" value="1"/>
</dbReference>
<organism evidence="4 5">
    <name type="scientific">Uliginosibacterium silvisoli</name>
    <dbReference type="NCBI Taxonomy" id="3114758"/>
    <lineage>
        <taxon>Bacteria</taxon>
        <taxon>Pseudomonadati</taxon>
        <taxon>Pseudomonadota</taxon>
        <taxon>Betaproteobacteria</taxon>
        <taxon>Rhodocyclales</taxon>
        <taxon>Zoogloeaceae</taxon>
        <taxon>Uliginosibacterium</taxon>
    </lineage>
</organism>
<keyword evidence="3" id="KW-0732">Signal</keyword>
<dbReference type="RefSeq" id="WP_327599797.1">
    <property type="nucleotide sequence ID" value="NZ_JAYXHS010000002.1"/>
</dbReference>
<gene>
    <name evidence="4" type="ORF">VVD49_13980</name>
</gene>
<evidence type="ECO:0000313" key="4">
    <source>
        <dbReference type="EMBL" id="MEC5386839.1"/>
    </source>
</evidence>
<feature type="region of interest" description="Disordered" evidence="2">
    <location>
        <begin position="131"/>
        <end position="150"/>
    </location>
</feature>
<dbReference type="Pfam" id="PF02493">
    <property type="entry name" value="MORN"/>
    <property type="match status" value="9"/>
</dbReference>
<evidence type="ECO:0000256" key="2">
    <source>
        <dbReference type="SAM" id="MobiDB-lite"/>
    </source>
</evidence>
<evidence type="ECO:0000256" key="1">
    <source>
        <dbReference type="ARBA" id="ARBA00022737"/>
    </source>
</evidence>
<dbReference type="EMBL" id="JAYXHS010000002">
    <property type="protein sequence ID" value="MEC5386839.1"/>
    <property type="molecule type" value="Genomic_DNA"/>
</dbReference>
<evidence type="ECO:0000256" key="3">
    <source>
        <dbReference type="SAM" id="SignalP"/>
    </source>
</evidence>
<dbReference type="Proteomes" id="UP001331561">
    <property type="component" value="Unassembled WGS sequence"/>
</dbReference>
<dbReference type="InterPro" id="IPR003409">
    <property type="entry name" value="MORN"/>
</dbReference>
<keyword evidence="5" id="KW-1185">Reference proteome</keyword>
<protein>
    <recommendedName>
        <fullName evidence="6">MORN repeat-containing protein</fullName>
    </recommendedName>
</protein>
<evidence type="ECO:0000313" key="5">
    <source>
        <dbReference type="Proteomes" id="UP001331561"/>
    </source>
</evidence>
<dbReference type="Gene3D" id="2.20.110.10">
    <property type="entry name" value="Histone H3 K4-specific methyltransferase SET7/9 N-terminal domain"/>
    <property type="match status" value="5"/>
</dbReference>
<name>A0ABU6K5D1_9RHOO</name>
<feature type="compositionally biased region" description="Low complexity" evidence="2">
    <location>
        <begin position="181"/>
        <end position="190"/>
    </location>
</feature>
<feature type="chain" id="PRO_5046001515" description="MORN repeat-containing protein" evidence="3">
    <location>
        <begin position="41"/>
        <end position="618"/>
    </location>
</feature>
<keyword evidence="1" id="KW-0677">Repeat</keyword>
<dbReference type="SUPFAM" id="SSF82185">
    <property type="entry name" value="Histone H3 K4-specific methyltransferase SET7/9 N-terminal domain"/>
    <property type="match status" value="3"/>
</dbReference>
<feature type="region of interest" description="Disordered" evidence="2">
    <location>
        <begin position="262"/>
        <end position="304"/>
    </location>
</feature>
<reference evidence="4 5" key="1">
    <citation type="submission" date="2024-01" db="EMBL/GenBank/DDBJ databases">
        <title>Uliginosibacterium soil sp. nov.</title>
        <authorList>
            <person name="Lv Y."/>
        </authorList>
    </citation>
    <scope>NUCLEOTIDE SEQUENCE [LARGE SCALE GENOMIC DNA]</scope>
    <source>
        <strain evidence="4 5">H3</strain>
    </source>
</reference>
<sequence>MNTSPFSFSSASSLRSRAFLVSALLALSATCLLLLNTAHAAALESGRFVEVDGWKARITIDCLLKDKLCGSFRYETQGCEGDLIYSGESAGGFEFRAELKAGRCLPGCTVQVSSDFKRYAEICKNSRHEGTLIPADGNATQTAPASGGVSAPATVVIAPPAIASARNEEPPAATAPPPAGQAPAGTAATAESGSKGYAASGEVHIKWDDGNSYDGNMANGKRNGKGLFKWANGQSYNGDWRDDSPEGEGSMVFANGDRYQGQVKSGVPDGRGKKQFSNGDSYEGQISKGLPDGEGTYTEKSGNSYSGQWKAGIKTGQGKYAWVGGQSYAGDWVADKPEGRGSIRFANGDQYDGQISNGLPQGKGVKTYASSQDRYEGEFVKGEAQGEGLYRWKNGDLYAGSWKSGKKSGQGRYTWTNGDYWEGDFADDKQTDSGRLFFTPTIAASSAEVEKVAKQTTAVAEANAGKVQAGRAGDKSIDHAKLLAIPMVAKELRDCTRKEGTDCATTVVNGVLNDTLFPHKWQTMATEKDAKGKGSVFEVDANSQLEAGNVYSWLRSGDGALARNIGVKYGCRAQTLEIQLVYNCQQQGCALDVNIDKYAGKVIPATDIKNWFKGACER</sequence>
<accession>A0ABU6K5D1</accession>
<feature type="signal peptide" evidence="3">
    <location>
        <begin position="1"/>
        <end position="40"/>
    </location>
</feature>
<evidence type="ECO:0008006" key="6">
    <source>
        <dbReference type="Google" id="ProtNLM"/>
    </source>
</evidence>
<feature type="region of interest" description="Disordered" evidence="2">
    <location>
        <begin position="166"/>
        <end position="195"/>
    </location>
</feature>